<sequence>MAWEVIVRSDISPRFGGASMKCTCVACLKGGKIALYTTCSCNQLVSYLCYLLELLVV</sequence>
<keyword evidence="2" id="KW-1185">Reference proteome</keyword>
<gene>
    <name evidence="1" type="ORF">PVAP13_2NG265812</name>
</gene>
<accession>A0A8T0V8D7</accession>
<dbReference type="AlphaFoldDB" id="A0A8T0V8D7"/>
<name>A0A8T0V8D7_PANVG</name>
<comment type="caution">
    <text evidence="1">The sequence shown here is derived from an EMBL/GenBank/DDBJ whole genome shotgun (WGS) entry which is preliminary data.</text>
</comment>
<reference evidence="1" key="1">
    <citation type="submission" date="2020-05" db="EMBL/GenBank/DDBJ databases">
        <title>WGS assembly of Panicum virgatum.</title>
        <authorList>
            <person name="Lovell J.T."/>
            <person name="Jenkins J."/>
            <person name="Shu S."/>
            <person name="Juenger T.E."/>
            <person name="Schmutz J."/>
        </authorList>
    </citation>
    <scope>NUCLEOTIDE SEQUENCE</scope>
    <source>
        <strain evidence="1">AP13</strain>
    </source>
</reference>
<evidence type="ECO:0000313" key="1">
    <source>
        <dbReference type="EMBL" id="KAG2633001.1"/>
    </source>
</evidence>
<proteinExistence type="predicted"/>
<evidence type="ECO:0000313" key="2">
    <source>
        <dbReference type="Proteomes" id="UP000823388"/>
    </source>
</evidence>
<organism evidence="1 2">
    <name type="scientific">Panicum virgatum</name>
    <name type="common">Blackwell switchgrass</name>
    <dbReference type="NCBI Taxonomy" id="38727"/>
    <lineage>
        <taxon>Eukaryota</taxon>
        <taxon>Viridiplantae</taxon>
        <taxon>Streptophyta</taxon>
        <taxon>Embryophyta</taxon>
        <taxon>Tracheophyta</taxon>
        <taxon>Spermatophyta</taxon>
        <taxon>Magnoliopsida</taxon>
        <taxon>Liliopsida</taxon>
        <taxon>Poales</taxon>
        <taxon>Poaceae</taxon>
        <taxon>PACMAD clade</taxon>
        <taxon>Panicoideae</taxon>
        <taxon>Panicodae</taxon>
        <taxon>Paniceae</taxon>
        <taxon>Panicinae</taxon>
        <taxon>Panicum</taxon>
        <taxon>Panicum sect. Hiantes</taxon>
    </lineage>
</organism>
<protein>
    <submittedName>
        <fullName evidence="1">Uncharacterized protein</fullName>
    </submittedName>
</protein>
<dbReference type="EMBL" id="CM029040">
    <property type="protein sequence ID" value="KAG2633001.1"/>
    <property type="molecule type" value="Genomic_DNA"/>
</dbReference>
<dbReference type="Proteomes" id="UP000823388">
    <property type="component" value="Chromosome 2N"/>
</dbReference>